<proteinExistence type="predicted"/>
<dbReference type="GO" id="GO:0003676">
    <property type="term" value="F:nucleic acid binding"/>
    <property type="evidence" value="ECO:0007669"/>
    <property type="project" value="InterPro"/>
</dbReference>
<keyword evidence="4" id="KW-1185">Reference proteome</keyword>
<sequence>MRPEALIIRPTDKDKYSGRIKTAVPADQVCGTVEKIRKTEAGDMLITLSKGSADKGKALHKTISEILQDDAKVINTGPEEDLEIRDIDDTTTTGDILAALQKVAGNECDITAEAIKIRKAFRGTQTASVTLAAATAQKLVGEYGKIRIGWVNCRIRTVLRPVRCYKCWHFGHRAIQCKSEKDRSNICIKCGEEGHKLTKCNKPARYALCADHPGIENVAHQAGSNRCPVYQEALKKITNSRK</sequence>
<dbReference type="SUPFAM" id="SSF57756">
    <property type="entry name" value="Retrovirus zinc finger-like domains"/>
    <property type="match status" value="1"/>
</dbReference>
<dbReference type="Proteomes" id="UP000299102">
    <property type="component" value="Unassembled WGS sequence"/>
</dbReference>
<protein>
    <submittedName>
        <fullName evidence="3">Uncharacterized 50 kDa protein in type I retrotransposable element R1DM</fullName>
    </submittedName>
</protein>
<dbReference type="InterPro" id="IPR036875">
    <property type="entry name" value="Znf_CCHC_sf"/>
</dbReference>
<organism evidence="3 4">
    <name type="scientific">Eumeta variegata</name>
    <name type="common">Bagworm moth</name>
    <name type="synonym">Eumeta japonica</name>
    <dbReference type="NCBI Taxonomy" id="151549"/>
    <lineage>
        <taxon>Eukaryota</taxon>
        <taxon>Metazoa</taxon>
        <taxon>Ecdysozoa</taxon>
        <taxon>Arthropoda</taxon>
        <taxon>Hexapoda</taxon>
        <taxon>Insecta</taxon>
        <taxon>Pterygota</taxon>
        <taxon>Neoptera</taxon>
        <taxon>Endopterygota</taxon>
        <taxon>Lepidoptera</taxon>
        <taxon>Glossata</taxon>
        <taxon>Ditrysia</taxon>
        <taxon>Tineoidea</taxon>
        <taxon>Psychidae</taxon>
        <taxon>Oiketicinae</taxon>
        <taxon>Eumeta</taxon>
    </lineage>
</organism>
<evidence type="ECO:0000313" key="4">
    <source>
        <dbReference type="Proteomes" id="UP000299102"/>
    </source>
</evidence>
<dbReference type="GO" id="GO:0008270">
    <property type="term" value="F:zinc ion binding"/>
    <property type="evidence" value="ECO:0007669"/>
    <property type="project" value="UniProtKB-KW"/>
</dbReference>
<evidence type="ECO:0000313" key="3">
    <source>
        <dbReference type="EMBL" id="GBP65566.1"/>
    </source>
</evidence>
<dbReference type="PROSITE" id="PS50158">
    <property type="entry name" value="ZF_CCHC"/>
    <property type="match status" value="1"/>
</dbReference>
<accession>A0A4C1XNR0</accession>
<comment type="caution">
    <text evidence="3">The sequence shown here is derived from an EMBL/GenBank/DDBJ whole genome shotgun (WGS) entry which is preliminary data.</text>
</comment>
<dbReference type="OrthoDB" id="7490362at2759"/>
<gene>
    <name evidence="3" type="ORF">EVAR_87542_1</name>
</gene>
<feature type="domain" description="CCHC-type" evidence="2">
    <location>
        <begin position="187"/>
        <end position="200"/>
    </location>
</feature>
<dbReference type="InterPro" id="IPR001878">
    <property type="entry name" value="Znf_CCHC"/>
</dbReference>
<dbReference type="Gene3D" id="4.10.60.10">
    <property type="entry name" value="Zinc finger, CCHC-type"/>
    <property type="match status" value="1"/>
</dbReference>
<name>A0A4C1XNR0_EUMVA</name>
<reference evidence="3 4" key="1">
    <citation type="journal article" date="2019" name="Commun. Biol.">
        <title>The bagworm genome reveals a unique fibroin gene that provides high tensile strength.</title>
        <authorList>
            <person name="Kono N."/>
            <person name="Nakamura H."/>
            <person name="Ohtoshi R."/>
            <person name="Tomita M."/>
            <person name="Numata K."/>
            <person name="Arakawa K."/>
        </authorList>
    </citation>
    <scope>NUCLEOTIDE SEQUENCE [LARGE SCALE GENOMIC DNA]</scope>
</reference>
<keyword evidence="1" id="KW-0862">Zinc</keyword>
<dbReference type="EMBL" id="BGZK01000932">
    <property type="protein sequence ID" value="GBP65566.1"/>
    <property type="molecule type" value="Genomic_DNA"/>
</dbReference>
<evidence type="ECO:0000256" key="1">
    <source>
        <dbReference type="PROSITE-ProRule" id="PRU00047"/>
    </source>
</evidence>
<dbReference type="SMART" id="SM00343">
    <property type="entry name" value="ZnF_C2HC"/>
    <property type="match status" value="2"/>
</dbReference>
<keyword evidence="1" id="KW-0863">Zinc-finger</keyword>
<dbReference type="AlphaFoldDB" id="A0A4C1XNR0"/>
<evidence type="ECO:0000259" key="2">
    <source>
        <dbReference type="PROSITE" id="PS50158"/>
    </source>
</evidence>
<keyword evidence="1" id="KW-0479">Metal-binding</keyword>